<reference evidence="3" key="1">
    <citation type="submission" date="2009-08" db="EMBL/GenBank/DDBJ databases">
        <authorList>
            <consortium name="US DOE Joint Genome Institute"/>
            <person name="Lucas S."/>
            <person name="Copeland A."/>
            <person name="Lapidus A."/>
            <person name="Glavina del Rio T."/>
            <person name="Dalin E."/>
            <person name="Tice H."/>
            <person name="Bruce D."/>
            <person name="Barry K."/>
            <person name="Pitluck S."/>
            <person name="Lowry S."/>
            <person name="Larimer F."/>
            <person name="Land M."/>
            <person name="Hauser L."/>
            <person name="Kyrpides N."/>
            <person name="Ivanova N."/>
            <person name="McMahon K.D."/>
            <person name="Hugenholtz P."/>
        </authorList>
    </citation>
    <scope>NUCLEOTIDE SEQUENCE</scope>
    <source>
        <strain evidence="3">UW-1</strain>
    </source>
</reference>
<reference evidence="3" key="2">
    <citation type="submission" date="2009-09" db="EMBL/GenBank/DDBJ databases">
        <title>Complete sequence of chromosome of Candidatus Accumulibacter phosphatis clade IIA str. UW-1.</title>
        <authorList>
            <consortium name="US DOE Joint Genome Institute"/>
            <person name="Martin H.G."/>
            <person name="Ivanova N."/>
            <person name="Kunin V."/>
            <person name="Warnecke F."/>
            <person name="Barry K."/>
            <person name="He S."/>
            <person name="Salamov A."/>
            <person name="Szeto E."/>
            <person name="Dalin E."/>
            <person name="Pangilinan J.L."/>
            <person name="Lapidus A."/>
            <person name="Lowry S."/>
            <person name="Kyrpides N.C."/>
            <person name="McMahon K.D."/>
            <person name="Hugenholtz P."/>
        </authorList>
    </citation>
    <scope>NUCLEOTIDE SEQUENCE [LARGE SCALE GENOMIC DNA]</scope>
    <source>
        <strain evidence="3">UW-1</strain>
    </source>
</reference>
<sequence length="1111" mass="112445" precursor="true">MKPKRPRAFALNAVAAALLAAYIQPASAVTTYWLGGPTPTWTSGAWTDGRPTTGDTAALLFPGADPVVVHDEITPGVALVGLNIGSDHILFQPFPTDLRSFNEAIGTYCLVSLCGGDRGSGVGTHIQAAGTNTIANDLHLGVSAGTAGYYQLNGGTLTVGRDTVLGPNLVSTAGFAASGTIANSGGTHTVGRDLILGTLENQTGTYDLSGTGTLSVGRDTWVGAWGHGSFNQSGGSATIGKDLLLGNWTGGTGTVSVTGGSLIVTRSIQVGNFGDGTFTQNGGVVTNEQTHINRGSYTLLGGVFTSTSSTDVSGYGGAALFQQSGGTHNTPHLTIGDKDTVAATYDLSGGVLKTDLTAIANNYYGATTGMMNHRGGMHETGILGLGSFSGNVGTYNLLSTGSLTAAQVKVGEEGTGVFNQSGGTATVTEFKLGTWTTGTGRAELSGGQLNANYLTVGERGDGSFKQTGGTVRTDYLQVLYHEAEAGKQASYSLSGGMLQSYWLSVGNGVSSAEARFEQTGGNVEADSVGINGSTGKSNYAMSGGTLSTQSLAVFGKYSTMDHSGGTVTVNDLDDGVSGSLLVSGAGANYRLSGTGVVRASEAVIYLGGSFDLSASGSLLTERTKVGYFGPAPESSFVQNGGHHQTGTLAVGSSGGTGRYILHGGMLDATGLGLTLSLGDGGTGAFVQNGGTVNAGWMFVGDGSGGQGKYDLNGGTLNTAWEAVVGFSTGTTGVFNQTGGTHNALNVLLVGYRGNGTYNLSGPAVLNVSGTSGVGGYGGTGTFNQSGGTHTTSQVAIGSAGTYRLDGGTLNAGSVVNQGTLHLAGGSLNTASIDNRGALSVVATGARSLTTNLDNQGTVDIGGGGSFTFNGNVVNQASGNVHLHNAGGSVFNGEVVNHGTWKLTDTTATFTGTLTNHGAYVSDPSDTHVFKLVVGETGYLVGGAGDRWFIGGDFANHSKQGALWNTRDAYLAFTGGGDHTFLLASEDRGAAGFADNFAWDTLFLGAGDILHLGDGNTDNSGTALYVDAFLLEGNDLGLLSHLFGDGIDIYYDYGDARNAYLRGASYTLAGGGSLRAFGAPPPPPPPAGVPEPTTLALLGLSLAGLRLTRRRH</sequence>
<dbReference type="NCBIfam" id="TIGR02595">
    <property type="entry name" value="PEP_CTERM"/>
    <property type="match status" value="1"/>
</dbReference>
<dbReference type="EMBL" id="CP001715">
    <property type="protein sequence ID" value="ACV34312.1"/>
    <property type="molecule type" value="Genomic_DNA"/>
</dbReference>
<keyword evidence="1" id="KW-0732">Signal</keyword>
<evidence type="ECO:0000256" key="1">
    <source>
        <dbReference type="SAM" id="SignalP"/>
    </source>
</evidence>
<dbReference type="Pfam" id="PF07589">
    <property type="entry name" value="PEP-CTERM"/>
    <property type="match status" value="1"/>
</dbReference>
<feature type="signal peptide" evidence="1">
    <location>
        <begin position="1"/>
        <end position="28"/>
    </location>
</feature>
<gene>
    <name evidence="3" type="ordered locus">CAP2UW1_0975</name>
</gene>
<dbReference type="eggNOG" id="COG3210">
    <property type="taxonomic scope" value="Bacteria"/>
</dbReference>
<dbReference type="OrthoDB" id="8566348at2"/>
<dbReference type="InterPro" id="IPR013424">
    <property type="entry name" value="Ice-binding_C"/>
</dbReference>
<dbReference type="HOGENOM" id="CLU_281696_0_0_4"/>
<accession>C7RPR9</accession>
<dbReference type="STRING" id="522306.CAP2UW1_0975"/>
<dbReference type="AlphaFoldDB" id="C7RPR9"/>
<feature type="domain" description="Ice-binding protein C-terminal" evidence="2">
    <location>
        <begin position="1088"/>
        <end position="1110"/>
    </location>
</feature>
<proteinExistence type="predicted"/>
<evidence type="ECO:0000259" key="2">
    <source>
        <dbReference type="Pfam" id="PF07589"/>
    </source>
</evidence>
<evidence type="ECO:0000313" key="3">
    <source>
        <dbReference type="EMBL" id="ACV34312.1"/>
    </source>
</evidence>
<dbReference type="KEGG" id="app:CAP2UW1_0975"/>
<name>C7RPR9_ACCRE</name>
<feature type="chain" id="PRO_5002982874" description="Ice-binding protein C-terminal domain-containing protein" evidence="1">
    <location>
        <begin position="29"/>
        <end position="1111"/>
    </location>
</feature>
<protein>
    <recommendedName>
        <fullName evidence="2">Ice-binding protein C-terminal domain-containing protein</fullName>
    </recommendedName>
</protein>
<organism evidence="3">
    <name type="scientific">Accumulibacter regalis</name>
    <dbReference type="NCBI Taxonomy" id="522306"/>
    <lineage>
        <taxon>Bacteria</taxon>
        <taxon>Pseudomonadati</taxon>
        <taxon>Pseudomonadota</taxon>
        <taxon>Betaproteobacteria</taxon>
        <taxon>Candidatus Accumulibacter</taxon>
    </lineage>
</organism>